<reference evidence="1 2" key="1">
    <citation type="submission" date="2021-02" db="EMBL/GenBank/DDBJ databases">
        <title>De Novo genome assembly of isolated myxobacteria.</title>
        <authorList>
            <person name="Stevens D.C."/>
        </authorList>
    </citation>
    <scope>NUCLEOTIDE SEQUENCE [LARGE SCALE GENOMIC DNA]</scope>
    <source>
        <strain evidence="2">SCPEA02</strain>
    </source>
</reference>
<sequence length="236" mass="25680">MLRSSHLAAVLVFLAAGGTAVASGSRGFLTRELPAGSYRAETFTMGIPKELGKAHETLARSVAAKHEWFQDYMSKLNLKPGEPLPYTPEMGLSEAEYAALLKAYQQPTMMSLTTTDVRVTTEKGVTRFQAAPPHDFLNAISIDSSGKLTGNEIVVQPKVVKSQRAKFGVWSGTTWFHEAADLNKGDARAFEFSIGKLDDTGRVFVVLTDKFIKGRQRVASNQFMAWLSQPAGAGAH</sequence>
<protein>
    <recommendedName>
        <fullName evidence="3">Lipoprotein</fullName>
    </recommendedName>
</protein>
<dbReference type="Proteomes" id="UP000662747">
    <property type="component" value="Chromosome"/>
</dbReference>
<gene>
    <name evidence="1" type="ORF">JY651_09355</name>
</gene>
<evidence type="ECO:0000313" key="1">
    <source>
        <dbReference type="EMBL" id="QSQ25112.1"/>
    </source>
</evidence>
<evidence type="ECO:0008006" key="3">
    <source>
        <dbReference type="Google" id="ProtNLM"/>
    </source>
</evidence>
<dbReference type="EMBL" id="CP071090">
    <property type="protein sequence ID" value="QSQ25112.1"/>
    <property type="molecule type" value="Genomic_DNA"/>
</dbReference>
<evidence type="ECO:0000313" key="2">
    <source>
        <dbReference type="Proteomes" id="UP000662747"/>
    </source>
</evidence>
<accession>A0ABX7P3U0</accession>
<proteinExistence type="predicted"/>
<name>A0ABX7P3U0_9BACT</name>
<dbReference type="RefSeq" id="WP_206726669.1">
    <property type="nucleotide sequence ID" value="NZ_CP071090.1"/>
</dbReference>
<keyword evidence="2" id="KW-1185">Reference proteome</keyword>
<organism evidence="1 2">
    <name type="scientific">Pyxidicoccus parkwayensis</name>
    <dbReference type="NCBI Taxonomy" id="2813578"/>
    <lineage>
        <taxon>Bacteria</taxon>
        <taxon>Pseudomonadati</taxon>
        <taxon>Myxococcota</taxon>
        <taxon>Myxococcia</taxon>
        <taxon>Myxococcales</taxon>
        <taxon>Cystobacterineae</taxon>
        <taxon>Myxococcaceae</taxon>
        <taxon>Pyxidicoccus</taxon>
    </lineage>
</organism>